<dbReference type="Proteomes" id="UP001269144">
    <property type="component" value="Unassembled WGS sequence"/>
</dbReference>
<dbReference type="Gene3D" id="1.20.1050.10">
    <property type="match status" value="1"/>
</dbReference>
<feature type="domain" description="GST N-terminal" evidence="1">
    <location>
        <begin position="6"/>
        <end position="86"/>
    </location>
</feature>
<keyword evidence="3" id="KW-1185">Reference proteome</keyword>
<dbReference type="SUPFAM" id="SSF52833">
    <property type="entry name" value="Thioredoxin-like"/>
    <property type="match status" value="1"/>
</dbReference>
<dbReference type="SUPFAM" id="SSF47616">
    <property type="entry name" value="GST C-terminal domain-like"/>
    <property type="match status" value="1"/>
</dbReference>
<gene>
    <name evidence="2" type="ORF">RGQ15_19930</name>
</gene>
<evidence type="ECO:0000259" key="1">
    <source>
        <dbReference type="PROSITE" id="PS50404"/>
    </source>
</evidence>
<dbReference type="InterPro" id="IPR036249">
    <property type="entry name" value="Thioredoxin-like_sf"/>
</dbReference>
<dbReference type="InterPro" id="IPR050983">
    <property type="entry name" value="GST_Omega/HSP26"/>
</dbReference>
<name>A0ABU2HYM1_9RHOB</name>
<dbReference type="PANTHER" id="PTHR43968">
    <property type="match status" value="1"/>
</dbReference>
<dbReference type="Pfam" id="PF13410">
    <property type="entry name" value="GST_C_2"/>
    <property type="match status" value="1"/>
</dbReference>
<dbReference type="Gene3D" id="3.40.30.10">
    <property type="entry name" value="Glutaredoxin"/>
    <property type="match status" value="1"/>
</dbReference>
<evidence type="ECO:0000313" key="2">
    <source>
        <dbReference type="EMBL" id="MDS9469832.1"/>
    </source>
</evidence>
<accession>A0ABU2HYM1</accession>
<organism evidence="2 3">
    <name type="scientific">Paracoccus aurantius</name>
    <dbReference type="NCBI Taxonomy" id="3073814"/>
    <lineage>
        <taxon>Bacteria</taxon>
        <taxon>Pseudomonadati</taxon>
        <taxon>Pseudomonadota</taxon>
        <taxon>Alphaproteobacteria</taxon>
        <taxon>Rhodobacterales</taxon>
        <taxon>Paracoccaceae</taxon>
        <taxon>Paracoccus</taxon>
    </lineage>
</organism>
<proteinExistence type="predicted"/>
<reference evidence="3" key="1">
    <citation type="submission" date="2023-07" db="EMBL/GenBank/DDBJ databases">
        <title>Paracoccus sp. MBLB3053 whole genome sequence.</title>
        <authorList>
            <person name="Hwang C.Y."/>
            <person name="Cho E.-S."/>
            <person name="Seo M.-J."/>
        </authorList>
    </citation>
    <scope>NUCLEOTIDE SEQUENCE [LARGE SCALE GENOMIC DNA]</scope>
    <source>
        <strain evidence="3">MBLB3053</strain>
    </source>
</reference>
<dbReference type="RefSeq" id="WP_311162582.1">
    <property type="nucleotide sequence ID" value="NZ_JAVQLW010000004.1"/>
</dbReference>
<evidence type="ECO:0000313" key="3">
    <source>
        <dbReference type="Proteomes" id="UP001269144"/>
    </source>
</evidence>
<comment type="caution">
    <text evidence="2">The sequence shown here is derived from an EMBL/GenBank/DDBJ whole genome shotgun (WGS) entry which is preliminary data.</text>
</comment>
<dbReference type="EMBL" id="JAVQLW010000004">
    <property type="protein sequence ID" value="MDS9469832.1"/>
    <property type="molecule type" value="Genomic_DNA"/>
</dbReference>
<sequence>MAGWSDMLVLLQTPASPFARKVRMAALERGVKLRLEQVPVDPAARNDDLGARNPLAKIPVMLTPEGALYDSRVICRYLDRRGEGPSLYVAETADVWDILTLEALADGVMEAAVLLRYELVQRPQHLRWTDWIAAQFARIDAALDHAESRERQLGAPHIGAIGMAAALEYLDFRHPGHDWRARRAGLAAWLDRFSAQPIMRETSYRAA</sequence>
<protein>
    <submittedName>
        <fullName evidence="2">Glutathione S-transferase family protein</fullName>
    </submittedName>
</protein>
<dbReference type="Pfam" id="PF13417">
    <property type="entry name" value="GST_N_3"/>
    <property type="match status" value="1"/>
</dbReference>
<dbReference type="PROSITE" id="PS50404">
    <property type="entry name" value="GST_NTER"/>
    <property type="match status" value="1"/>
</dbReference>
<dbReference type="CDD" id="cd03205">
    <property type="entry name" value="GST_C_6"/>
    <property type="match status" value="1"/>
</dbReference>
<dbReference type="PANTHER" id="PTHR43968:SF6">
    <property type="entry name" value="GLUTATHIONE S-TRANSFERASE OMEGA"/>
    <property type="match status" value="1"/>
</dbReference>
<dbReference type="InterPro" id="IPR036282">
    <property type="entry name" value="Glutathione-S-Trfase_C_sf"/>
</dbReference>
<dbReference type="InterPro" id="IPR004045">
    <property type="entry name" value="Glutathione_S-Trfase_N"/>
</dbReference>